<keyword evidence="3" id="KW-1185">Reference proteome</keyword>
<organism evidence="2 3">
    <name type="scientific">Petrolisthes manimaculis</name>
    <dbReference type="NCBI Taxonomy" id="1843537"/>
    <lineage>
        <taxon>Eukaryota</taxon>
        <taxon>Metazoa</taxon>
        <taxon>Ecdysozoa</taxon>
        <taxon>Arthropoda</taxon>
        <taxon>Crustacea</taxon>
        <taxon>Multicrustacea</taxon>
        <taxon>Malacostraca</taxon>
        <taxon>Eumalacostraca</taxon>
        <taxon>Eucarida</taxon>
        <taxon>Decapoda</taxon>
        <taxon>Pleocyemata</taxon>
        <taxon>Anomura</taxon>
        <taxon>Galatheoidea</taxon>
        <taxon>Porcellanidae</taxon>
        <taxon>Petrolisthes</taxon>
    </lineage>
</organism>
<evidence type="ECO:0000313" key="2">
    <source>
        <dbReference type="EMBL" id="KAK4292651.1"/>
    </source>
</evidence>
<reference evidence="2" key="1">
    <citation type="submission" date="2023-11" db="EMBL/GenBank/DDBJ databases">
        <title>Genome assemblies of two species of porcelain crab, Petrolisthes cinctipes and Petrolisthes manimaculis (Anomura: Porcellanidae).</title>
        <authorList>
            <person name="Angst P."/>
        </authorList>
    </citation>
    <scope>NUCLEOTIDE SEQUENCE</scope>
    <source>
        <strain evidence="2">PB745_02</strain>
        <tissue evidence="2">Gill</tissue>
    </source>
</reference>
<accession>A0AAE1NPQ6</accession>
<name>A0AAE1NPQ6_9EUCA</name>
<dbReference type="Proteomes" id="UP001292094">
    <property type="component" value="Unassembled WGS sequence"/>
</dbReference>
<proteinExistence type="predicted"/>
<sequence>MEKKKHGTADKIKEERGKVSSNKDNRLLVGTMKKKSRYTHKAKGEGIRTLKKWGWEGKRQAGSLWENLYEEELKSRLKCDLGGRERKT</sequence>
<dbReference type="EMBL" id="JAWZYT010004767">
    <property type="protein sequence ID" value="KAK4292651.1"/>
    <property type="molecule type" value="Genomic_DNA"/>
</dbReference>
<protein>
    <submittedName>
        <fullName evidence="2">Uncharacterized protein</fullName>
    </submittedName>
</protein>
<feature type="region of interest" description="Disordered" evidence="1">
    <location>
        <begin position="1"/>
        <end position="26"/>
    </location>
</feature>
<evidence type="ECO:0000313" key="3">
    <source>
        <dbReference type="Proteomes" id="UP001292094"/>
    </source>
</evidence>
<comment type="caution">
    <text evidence="2">The sequence shown here is derived from an EMBL/GenBank/DDBJ whole genome shotgun (WGS) entry which is preliminary data.</text>
</comment>
<dbReference type="AlphaFoldDB" id="A0AAE1NPQ6"/>
<gene>
    <name evidence="2" type="ORF">Pmani_034595</name>
</gene>
<evidence type="ECO:0000256" key="1">
    <source>
        <dbReference type="SAM" id="MobiDB-lite"/>
    </source>
</evidence>